<comment type="caution">
    <text evidence="1">The sequence shown here is derived from an EMBL/GenBank/DDBJ whole genome shotgun (WGS) entry which is preliminary data.</text>
</comment>
<name>A0ACB8APV5_9AGAM</name>
<evidence type="ECO:0000313" key="1">
    <source>
        <dbReference type="EMBL" id="KAH7915307.1"/>
    </source>
</evidence>
<gene>
    <name evidence="1" type="ORF">BJ138DRAFT_149743</name>
</gene>
<keyword evidence="2" id="KW-1185">Reference proteome</keyword>
<accession>A0ACB8APV5</accession>
<organism evidence="1 2">
    <name type="scientific">Hygrophoropsis aurantiaca</name>
    <dbReference type="NCBI Taxonomy" id="72124"/>
    <lineage>
        <taxon>Eukaryota</taxon>
        <taxon>Fungi</taxon>
        <taxon>Dikarya</taxon>
        <taxon>Basidiomycota</taxon>
        <taxon>Agaricomycotina</taxon>
        <taxon>Agaricomycetes</taxon>
        <taxon>Agaricomycetidae</taxon>
        <taxon>Boletales</taxon>
        <taxon>Coniophorineae</taxon>
        <taxon>Hygrophoropsidaceae</taxon>
        <taxon>Hygrophoropsis</taxon>
    </lineage>
</organism>
<dbReference type="EMBL" id="MU267602">
    <property type="protein sequence ID" value="KAH7915307.1"/>
    <property type="molecule type" value="Genomic_DNA"/>
</dbReference>
<protein>
    <submittedName>
        <fullName evidence="1">White collar 2 type of transcription factor</fullName>
    </submittedName>
</protein>
<evidence type="ECO:0000313" key="2">
    <source>
        <dbReference type="Proteomes" id="UP000790377"/>
    </source>
</evidence>
<dbReference type="Proteomes" id="UP000790377">
    <property type="component" value="Unassembled WGS sequence"/>
</dbReference>
<sequence length="377" mass="42060">MMSVVGPSSSSIAGSSGQRSMPPTSVPAIPSTFEFTKRKRWADLLIHELSEAIVFVLSSGCHILFCGRAVTELLGWQDSELIDTDLLQLINVDDQQGFRANFDQSLHSREELLCYIRLKCKAQYSHSPEYELPSKEVLFELKGYPHYIDGESDCRCFFAVAKPYPGRNNAILNTFLELKMENERLQQRLAELRVRGPPTNMPPGSSLSMYGAGPYVGQSMPSVTLRSAGDMPVQGYYANYQNKTSCDDLMSNPPRNNFDSLSTLAYSTMYTPPFHSTGHADPEEDTSDESAKRKKMHAAEQYVCVTCGRTDSPEWRKVSTEPNRIFSVTVDPWFPVMQGPQGPKTLCNACGLRWAKLVRTKLEEEQGGSELSNVPAP</sequence>
<reference evidence="1" key="1">
    <citation type="journal article" date="2021" name="New Phytol.">
        <title>Evolutionary innovations through gain and loss of genes in the ectomycorrhizal Boletales.</title>
        <authorList>
            <person name="Wu G."/>
            <person name="Miyauchi S."/>
            <person name="Morin E."/>
            <person name="Kuo A."/>
            <person name="Drula E."/>
            <person name="Varga T."/>
            <person name="Kohler A."/>
            <person name="Feng B."/>
            <person name="Cao Y."/>
            <person name="Lipzen A."/>
            <person name="Daum C."/>
            <person name="Hundley H."/>
            <person name="Pangilinan J."/>
            <person name="Johnson J."/>
            <person name="Barry K."/>
            <person name="LaButti K."/>
            <person name="Ng V."/>
            <person name="Ahrendt S."/>
            <person name="Min B."/>
            <person name="Choi I.G."/>
            <person name="Park H."/>
            <person name="Plett J.M."/>
            <person name="Magnuson J."/>
            <person name="Spatafora J.W."/>
            <person name="Nagy L.G."/>
            <person name="Henrissat B."/>
            <person name="Grigoriev I.V."/>
            <person name="Yang Z.L."/>
            <person name="Xu J."/>
            <person name="Martin F.M."/>
        </authorList>
    </citation>
    <scope>NUCLEOTIDE SEQUENCE</scope>
    <source>
        <strain evidence="1">ATCC 28755</strain>
    </source>
</reference>
<proteinExistence type="predicted"/>